<comment type="caution">
    <text evidence="1">The sequence shown here is derived from an EMBL/GenBank/DDBJ whole genome shotgun (WGS) entry which is preliminary data.</text>
</comment>
<evidence type="ECO:0000313" key="1">
    <source>
        <dbReference type="EMBL" id="MBM2412205.1"/>
    </source>
</evidence>
<dbReference type="InterPro" id="IPR038225">
    <property type="entry name" value="TagF_sf"/>
</dbReference>
<accession>A0A9Q2NWV0</accession>
<dbReference type="Gene3D" id="3.40.1730.10">
    <property type="entry name" value="pa0076 domain"/>
    <property type="match status" value="1"/>
</dbReference>
<protein>
    <submittedName>
        <fullName evidence="1">Type VI secretion system-associated protein TagF</fullName>
    </submittedName>
</protein>
<sequence>MTFGAFGKIPSVGDFFRINAPTGFPSVWDEWLQRCLVSGAHAYGAGWDELYMSVPIWRFSLSPGIAGQSAIMGILMPSVDRVGRRFPLTLMAGLPEDTKVIDAHFVDDETFETLETIALSVLDEDISKDALEEKLSAVTCPVGAGSSVCRVSPGSVVACASTNSHDLLATTTAALLARSFQSPTIWSTLMEGDNRLMVCDGLPDGLNMQGLFDLDADLWREGIL</sequence>
<dbReference type="Proteomes" id="UP000809440">
    <property type="component" value="Unassembled WGS sequence"/>
</dbReference>
<dbReference type="EMBL" id="JAFBXF010000004">
    <property type="protein sequence ID" value="MBM2416873.1"/>
    <property type="molecule type" value="Genomic_DNA"/>
</dbReference>
<dbReference type="Proteomes" id="UP000755667">
    <property type="component" value="Unassembled WGS sequence"/>
</dbReference>
<organism evidence="1 3">
    <name type="scientific">Marivita cryptomonadis</name>
    <dbReference type="NCBI Taxonomy" id="505252"/>
    <lineage>
        <taxon>Bacteria</taxon>
        <taxon>Pseudomonadati</taxon>
        <taxon>Pseudomonadota</taxon>
        <taxon>Alphaproteobacteria</taxon>
        <taxon>Rhodobacterales</taxon>
        <taxon>Roseobacteraceae</taxon>
        <taxon>Marivita</taxon>
    </lineage>
</organism>
<dbReference type="PIRSF" id="PIRSF029287">
    <property type="entry name" value="UCP029287"/>
    <property type="match status" value="1"/>
</dbReference>
<dbReference type="Pfam" id="PF09867">
    <property type="entry name" value="TagF_N"/>
    <property type="match status" value="1"/>
</dbReference>
<evidence type="ECO:0000313" key="4">
    <source>
        <dbReference type="Proteomes" id="UP000809440"/>
    </source>
</evidence>
<proteinExistence type="predicted"/>
<gene>
    <name evidence="1" type="primary">tagF</name>
    <name evidence="1" type="ORF">JQX41_07830</name>
    <name evidence="2" type="ORF">JQX48_07835</name>
</gene>
<evidence type="ECO:0000313" key="2">
    <source>
        <dbReference type="EMBL" id="MBM2416873.1"/>
    </source>
</evidence>
<reference evidence="1 4" key="1">
    <citation type="submission" date="2021-01" db="EMBL/GenBank/DDBJ databases">
        <title>Diatom-associated Roseobacters Show Island Model of Population Structure.</title>
        <authorList>
            <person name="Qu L."/>
            <person name="Feng X."/>
            <person name="Chen Y."/>
            <person name="Li L."/>
            <person name="Wang X."/>
            <person name="Hu Z."/>
            <person name="Wang H."/>
            <person name="Luo H."/>
        </authorList>
    </citation>
    <scope>NUCLEOTIDE SEQUENCE</scope>
    <source>
        <strain evidence="2 4">CC28-63</strain>
        <strain evidence="1">CC28-69</strain>
    </source>
</reference>
<name>A0A9Q2NWV0_9RHOB</name>
<dbReference type="RefSeq" id="WP_171046189.1">
    <property type="nucleotide sequence ID" value="NZ_JAFBWV010000004.1"/>
</dbReference>
<dbReference type="EMBL" id="JAFBXE010000004">
    <property type="protein sequence ID" value="MBM2412205.1"/>
    <property type="molecule type" value="Genomic_DNA"/>
</dbReference>
<dbReference type="NCBIfam" id="TIGR03373">
    <property type="entry name" value="VI_minor_4"/>
    <property type="match status" value="1"/>
</dbReference>
<evidence type="ECO:0000313" key="3">
    <source>
        <dbReference type="Proteomes" id="UP000755667"/>
    </source>
</evidence>
<dbReference type="AlphaFoldDB" id="A0A9Q2NWV0"/>
<keyword evidence="4" id="KW-1185">Reference proteome</keyword>
<dbReference type="InterPro" id="IPR017748">
    <property type="entry name" value="TagF"/>
</dbReference>